<keyword evidence="1" id="KW-1133">Transmembrane helix</keyword>
<evidence type="ECO:0000313" key="2">
    <source>
        <dbReference type="EMBL" id="CAG8540231.1"/>
    </source>
</evidence>
<keyword evidence="3" id="KW-1185">Reference proteome</keyword>
<accession>A0A9N9ARN9</accession>
<dbReference type="Proteomes" id="UP000789396">
    <property type="component" value="Unassembled WGS sequence"/>
</dbReference>
<dbReference type="OrthoDB" id="2467961at2759"/>
<proteinExistence type="predicted"/>
<organism evidence="2 3">
    <name type="scientific">Racocetra fulgida</name>
    <dbReference type="NCBI Taxonomy" id="60492"/>
    <lineage>
        <taxon>Eukaryota</taxon>
        <taxon>Fungi</taxon>
        <taxon>Fungi incertae sedis</taxon>
        <taxon>Mucoromycota</taxon>
        <taxon>Glomeromycotina</taxon>
        <taxon>Glomeromycetes</taxon>
        <taxon>Diversisporales</taxon>
        <taxon>Gigasporaceae</taxon>
        <taxon>Racocetra</taxon>
    </lineage>
</organism>
<dbReference type="EMBL" id="CAJVPZ010004048">
    <property type="protein sequence ID" value="CAG8540231.1"/>
    <property type="molecule type" value="Genomic_DNA"/>
</dbReference>
<name>A0A9N9ARN9_9GLOM</name>
<reference evidence="2" key="1">
    <citation type="submission" date="2021-06" db="EMBL/GenBank/DDBJ databases">
        <authorList>
            <person name="Kallberg Y."/>
            <person name="Tangrot J."/>
            <person name="Rosling A."/>
        </authorList>
    </citation>
    <scope>NUCLEOTIDE SEQUENCE</scope>
    <source>
        <strain evidence="2">IN212</strain>
    </source>
</reference>
<evidence type="ECO:0000313" key="3">
    <source>
        <dbReference type="Proteomes" id="UP000789396"/>
    </source>
</evidence>
<keyword evidence="1" id="KW-0812">Transmembrane</keyword>
<feature type="transmembrane region" description="Helical" evidence="1">
    <location>
        <begin position="66"/>
        <end position="86"/>
    </location>
</feature>
<dbReference type="AlphaFoldDB" id="A0A9N9ARN9"/>
<gene>
    <name evidence="2" type="ORF">RFULGI_LOCUS4189</name>
</gene>
<evidence type="ECO:0000256" key="1">
    <source>
        <dbReference type="SAM" id="Phobius"/>
    </source>
</evidence>
<sequence>MDKNQYVTCNLKPSGSKIFVFYILFIIKCVRADDADTSPFKFNDDVVSTAYGFVLGTFIPSANSSYQTNTVLAIVGFLLIRITFYAKSRLNRVGMLAYLVSEIDCVGSISCEEFVKVYGNNGATNNTISRDTNGLDQDNTKISDDNKVKACNNDSTSSTNSENTINIEAYLCDVDKNVDFKVNLNVKYSQPG</sequence>
<keyword evidence="1" id="KW-0472">Membrane</keyword>
<comment type="caution">
    <text evidence="2">The sequence shown here is derived from an EMBL/GenBank/DDBJ whole genome shotgun (WGS) entry which is preliminary data.</text>
</comment>
<protein>
    <submittedName>
        <fullName evidence="2">7848_t:CDS:1</fullName>
    </submittedName>
</protein>